<dbReference type="GO" id="GO:0007264">
    <property type="term" value="P:small GTPase-mediated signal transduction"/>
    <property type="evidence" value="ECO:0007669"/>
    <property type="project" value="InterPro"/>
</dbReference>
<evidence type="ECO:0000313" key="3">
    <source>
        <dbReference type="Proteomes" id="UP000574390"/>
    </source>
</evidence>
<dbReference type="InterPro" id="IPR018203">
    <property type="entry name" value="GDP_dissociation_inhibitor"/>
</dbReference>
<reference evidence="2 3" key="1">
    <citation type="submission" date="2020-04" db="EMBL/GenBank/DDBJ databases">
        <title>Perkinsus olseni comparative genomics.</title>
        <authorList>
            <person name="Bogema D.R."/>
        </authorList>
    </citation>
    <scope>NUCLEOTIDE SEQUENCE [LARGE SCALE GENOMIC DNA]</scope>
    <source>
        <strain evidence="2">ATCC PRA-205</strain>
    </source>
</reference>
<dbReference type="PANTHER" id="PTHR11787">
    <property type="entry name" value="RAB GDP-DISSOCIATION INHIBITOR"/>
    <property type="match status" value="1"/>
</dbReference>
<evidence type="ECO:0000313" key="2">
    <source>
        <dbReference type="EMBL" id="KAF4738574.1"/>
    </source>
</evidence>
<dbReference type="InterPro" id="IPR036188">
    <property type="entry name" value="FAD/NAD-bd_sf"/>
</dbReference>
<name>A0A7J6T019_PEROL</name>
<dbReference type="Pfam" id="PF00996">
    <property type="entry name" value="GDI"/>
    <property type="match status" value="1"/>
</dbReference>
<dbReference type="GO" id="GO:0005093">
    <property type="term" value="F:Rab GDP-dissociation inhibitor activity"/>
    <property type="evidence" value="ECO:0007669"/>
    <property type="project" value="TreeGrafter"/>
</dbReference>
<dbReference type="Proteomes" id="UP000574390">
    <property type="component" value="Unassembled WGS sequence"/>
</dbReference>
<proteinExistence type="inferred from homology"/>
<comment type="similarity">
    <text evidence="1">Belongs to the Rab GDI family.</text>
</comment>
<dbReference type="GO" id="GO:0005737">
    <property type="term" value="C:cytoplasm"/>
    <property type="evidence" value="ECO:0007669"/>
    <property type="project" value="TreeGrafter"/>
</dbReference>
<comment type="caution">
    <text evidence="2">The sequence shown here is derived from an EMBL/GenBank/DDBJ whole genome shotgun (WGS) entry which is preliminary data.</text>
</comment>
<dbReference type="SUPFAM" id="SSF51905">
    <property type="entry name" value="FAD/NAD(P)-binding domain"/>
    <property type="match status" value="1"/>
</dbReference>
<organism evidence="2 3">
    <name type="scientific">Perkinsus olseni</name>
    <name type="common">Perkinsus atlanticus</name>
    <dbReference type="NCBI Taxonomy" id="32597"/>
    <lineage>
        <taxon>Eukaryota</taxon>
        <taxon>Sar</taxon>
        <taxon>Alveolata</taxon>
        <taxon>Perkinsozoa</taxon>
        <taxon>Perkinsea</taxon>
        <taxon>Perkinsida</taxon>
        <taxon>Perkinsidae</taxon>
        <taxon>Perkinsus</taxon>
    </lineage>
</organism>
<dbReference type="PANTHER" id="PTHR11787:SF8">
    <property type="entry name" value="RAB GDP DISSOCIATION INHIBITOR"/>
    <property type="match status" value="1"/>
</dbReference>
<dbReference type="GO" id="GO:0016192">
    <property type="term" value="P:vesicle-mediated transport"/>
    <property type="evidence" value="ECO:0007669"/>
    <property type="project" value="TreeGrafter"/>
</dbReference>
<dbReference type="EMBL" id="JABANM010010906">
    <property type="protein sequence ID" value="KAF4738574.1"/>
    <property type="molecule type" value="Genomic_DNA"/>
</dbReference>
<dbReference type="Gene3D" id="3.50.50.60">
    <property type="entry name" value="FAD/NAD(P)-binding domain"/>
    <property type="match status" value="1"/>
</dbReference>
<evidence type="ECO:0000256" key="1">
    <source>
        <dbReference type="ARBA" id="ARBA00005593"/>
    </source>
</evidence>
<protein>
    <submittedName>
        <fullName evidence="2">Rab GDP dissociation inhibitor beta</fullName>
    </submittedName>
</protein>
<accession>A0A7J6T019</accession>
<sequence>MPALQLLGKIENKFVTISENYEPTDDGKADQLFVSKSYDATSHFESATQDVLEMWNRIMGEPLDLTLKPEDTAEEE</sequence>
<dbReference type="AlphaFoldDB" id="A0A7J6T019"/>
<gene>
    <name evidence="2" type="primary">GDI2_3</name>
    <name evidence="2" type="ORF">FOZ62_024197</name>
</gene>